<dbReference type="AlphaFoldDB" id="A0A232M0H5"/>
<dbReference type="Proteomes" id="UP000243515">
    <property type="component" value="Unassembled WGS sequence"/>
</dbReference>
<keyword evidence="2" id="KW-0472">Membrane</keyword>
<feature type="transmembrane region" description="Helical" evidence="2">
    <location>
        <begin position="31"/>
        <end position="50"/>
    </location>
</feature>
<evidence type="ECO:0000313" key="3">
    <source>
        <dbReference type="EMBL" id="OXV09862.1"/>
    </source>
</evidence>
<dbReference type="InterPro" id="IPR024491">
    <property type="entry name" value="Se_SelK/SelG"/>
</dbReference>
<keyword evidence="2" id="KW-1133">Transmembrane helix</keyword>
<keyword evidence="4" id="KW-1185">Reference proteome</keyword>
<feature type="region of interest" description="Disordered" evidence="1">
    <location>
        <begin position="74"/>
        <end position="111"/>
    </location>
</feature>
<comment type="caution">
    <text evidence="3">The sequence shown here is derived from an EMBL/GenBank/DDBJ whole genome shotgun (WGS) entry which is preliminary data.</text>
</comment>
<evidence type="ECO:0000313" key="4">
    <source>
        <dbReference type="Proteomes" id="UP000243515"/>
    </source>
</evidence>
<gene>
    <name evidence="3" type="ORF">Egran_02375</name>
</gene>
<accession>A0A232M0H5</accession>
<dbReference type="EMBL" id="NPHW01003278">
    <property type="protein sequence ID" value="OXV09862.1"/>
    <property type="molecule type" value="Genomic_DNA"/>
</dbReference>
<reference evidence="3 4" key="1">
    <citation type="journal article" date="2015" name="Environ. Microbiol.">
        <title>Metagenome sequence of Elaphomyces granulatus from sporocarp tissue reveals Ascomycota ectomycorrhizal fingerprints of genome expansion and a Proteobacteria-rich microbiome.</title>
        <authorList>
            <person name="Quandt C.A."/>
            <person name="Kohler A."/>
            <person name="Hesse C.N."/>
            <person name="Sharpton T.J."/>
            <person name="Martin F."/>
            <person name="Spatafora J.W."/>
        </authorList>
    </citation>
    <scope>NUCLEOTIDE SEQUENCE [LARGE SCALE GENOMIC DNA]</scope>
    <source>
        <strain evidence="3 4">OSC145934</strain>
    </source>
</reference>
<feature type="compositionally biased region" description="Gly residues" evidence="1">
    <location>
        <begin position="75"/>
        <end position="90"/>
    </location>
</feature>
<keyword evidence="2" id="KW-0812">Transmembrane</keyword>
<proteinExistence type="predicted"/>
<evidence type="ECO:0000256" key="1">
    <source>
        <dbReference type="SAM" id="MobiDB-lite"/>
    </source>
</evidence>
<name>A0A232M0H5_9EURO</name>
<organism evidence="3 4">
    <name type="scientific">Elaphomyces granulatus</name>
    <dbReference type="NCBI Taxonomy" id="519963"/>
    <lineage>
        <taxon>Eukaryota</taxon>
        <taxon>Fungi</taxon>
        <taxon>Dikarya</taxon>
        <taxon>Ascomycota</taxon>
        <taxon>Pezizomycotina</taxon>
        <taxon>Eurotiomycetes</taxon>
        <taxon>Eurotiomycetidae</taxon>
        <taxon>Eurotiales</taxon>
        <taxon>Elaphomycetaceae</taxon>
        <taxon>Elaphomyces</taxon>
    </lineage>
</organism>
<evidence type="ECO:0000256" key="2">
    <source>
        <dbReference type="SAM" id="Phobius"/>
    </source>
</evidence>
<protein>
    <submittedName>
        <fullName evidence="3">Uncharacterized protein</fullName>
    </submittedName>
</protein>
<dbReference type="Pfam" id="PF10961">
    <property type="entry name" value="SelK_SelG"/>
    <property type="match status" value="1"/>
</dbReference>
<sequence length="111" mass="12051">MSTPSRPFVSKGQVLQSPPLSFRISRFFHDVYFFLGLYIVTLFSIVPSVAAENSQFNVTRPKYPHNTRRLWGGSSYYGGGGGGGPGGSGDAGPKRFGRVDDIRGPECSSCR</sequence>
<dbReference type="OrthoDB" id="2121326at2759"/>